<dbReference type="EC" id="2.7.7.49" evidence="1"/>
<name>A0AAD5PN01_9CRUS</name>
<accession>A0AAD5PN01</accession>
<sequence length="909" mass="102779">MSDEHTRVSLLSLLALYPSLDTPAKLFEFLNLRTGYTPILPRSYDSSSDPAPAIDAPTPPIRTDVLRNTEERLVDVPTPDFAKPAPTLPKPNEFSPITTSDSNPDEEPPVKSTPHQETNQFAPPASTSSPIPNQKKNQFTPPGSTSSPIPHQEAKQPPAPGPTSCPNAPPAMSHHTLHPTPVSGPPCPASTKTPSNRKVSFTPVLPVYGAGANKPLPIQAGTFFDTYEKELTRLLEAGVETKTAISTARTLTQAEQDQTTGITGNAPGTINPHPTSTIQGVTPLSVPQWGYNTPPTNPFAPSGQPFQSLAPPDDRTRMAQQEQAMQAFSSVAIYCDRQRSGRFDDWVAHLEATLDLGNFEEARKLRLMRSKLYGEAAEEFDTFKLDNPIRSQDYAAVKARLLKLFHSTETRSQRSVEFHNMKREPEENMRRYANRIRKAFHKAYPMEGVLDSATAASREQMMMDRFIEGLQHDLQPRVKHKHLRKPLLQEYHDSPLSGHLAYQRTILRLRDKYYWPTMLPDVKEYCLACEPCALQRRSNLRAFLNPLDITSKPFELLGLDFLGPIQPHSLQGNNHVLVITDYFTKWVEVIALPDQTALTTSQALMDKVVLYHGPPKAIVTDRGSNFTSELFSSLFNKTVVEMLRKYMDQGFPKWEEMLGPVAFAYRNSVHSSTLETPYFLNHGRDPTMPIDQFLLAPSTNIITPSDYKSQIMQRLHEAFRLVKDNLALAREQQRAQYDKRARQQEFRVGDKVLIDVRAPMMGTSKKLIPRFMGPFRILKVNDNHTVEIQECAGKQTQLVHVNRIKPLYESMIWKEEPCVEFQDNRKEDTSLNLTRELELPAPTDEELTERDDFNLIDLRTELPAIEEVEDEDSPPTETLTPPRPMDVPRPERRPGLRPWSALRPPRHLE</sequence>
<feature type="domain" description="Integrase catalytic" evidence="3">
    <location>
        <begin position="549"/>
        <end position="642"/>
    </location>
</feature>
<dbReference type="AlphaFoldDB" id="A0AAD5PN01"/>
<dbReference type="Pfam" id="PF17921">
    <property type="entry name" value="Integrase_H2C2"/>
    <property type="match status" value="1"/>
</dbReference>
<feature type="compositionally biased region" description="Pro residues" evidence="2">
    <location>
        <begin position="157"/>
        <end position="169"/>
    </location>
</feature>
<feature type="region of interest" description="Disordered" evidence="2">
    <location>
        <begin position="861"/>
        <end position="909"/>
    </location>
</feature>
<feature type="region of interest" description="Disordered" evidence="2">
    <location>
        <begin position="250"/>
        <end position="271"/>
    </location>
</feature>
<evidence type="ECO:0000313" key="4">
    <source>
        <dbReference type="EMBL" id="KAI9553636.1"/>
    </source>
</evidence>
<dbReference type="InterPro" id="IPR036397">
    <property type="entry name" value="RNaseH_sf"/>
</dbReference>
<dbReference type="InterPro" id="IPR054465">
    <property type="entry name" value="Integrase_p58-like_C"/>
</dbReference>
<feature type="compositionally biased region" description="Polar residues" evidence="2">
    <location>
        <begin position="113"/>
        <end position="149"/>
    </location>
</feature>
<dbReference type="SUPFAM" id="SSF53098">
    <property type="entry name" value="Ribonuclease H-like"/>
    <property type="match status" value="1"/>
</dbReference>
<dbReference type="Pfam" id="PF14893">
    <property type="entry name" value="PNMA"/>
    <property type="match status" value="1"/>
</dbReference>
<feature type="compositionally biased region" description="Low complexity" evidence="2">
    <location>
        <begin position="45"/>
        <end position="56"/>
    </location>
</feature>
<gene>
    <name evidence="4" type="ORF">GHT06_021560</name>
</gene>
<evidence type="ECO:0000256" key="1">
    <source>
        <dbReference type="ARBA" id="ARBA00012493"/>
    </source>
</evidence>
<organism evidence="4 5">
    <name type="scientific">Daphnia sinensis</name>
    <dbReference type="NCBI Taxonomy" id="1820382"/>
    <lineage>
        <taxon>Eukaryota</taxon>
        <taxon>Metazoa</taxon>
        <taxon>Ecdysozoa</taxon>
        <taxon>Arthropoda</taxon>
        <taxon>Crustacea</taxon>
        <taxon>Branchiopoda</taxon>
        <taxon>Diplostraca</taxon>
        <taxon>Cladocera</taxon>
        <taxon>Anomopoda</taxon>
        <taxon>Daphniidae</taxon>
        <taxon>Daphnia</taxon>
        <taxon>Daphnia similis group</taxon>
    </lineage>
</organism>
<dbReference type="InterPro" id="IPR048270">
    <property type="entry name" value="PNMA_C"/>
</dbReference>
<dbReference type="FunFam" id="1.10.340.70:FF:000001">
    <property type="entry name" value="Retrovirus-related Pol polyprotein from transposon gypsy-like Protein"/>
    <property type="match status" value="1"/>
</dbReference>
<dbReference type="PANTHER" id="PTHR37984:SF5">
    <property type="entry name" value="PROTEIN NYNRIN-LIKE"/>
    <property type="match status" value="1"/>
</dbReference>
<protein>
    <recommendedName>
        <fullName evidence="1">RNA-directed DNA polymerase</fullName>
        <ecNumber evidence="1">2.7.7.49</ecNumber>
    </recommendedName>
</protein>
<feature type="compositionally biased region" description="Basic and acidic residues" evidence="2">
    <location>
        <begin position="64"/>
        <end position="74"/>
    </location>
</feature>
<dbReference type="EMBL" id="WJBH02000009">
    <property type="protein sequence ID" value="KAI9553636.1"/>
    <property type="molecule type" value="Genomic_DNA"/>
</dbReference>
<dbReference type="InterPro" id="IPR012337">
    <property type="entry name" value="RNaseH-like_sf"/>
</dbReference>
<evidence type="ECO:0000259" key="3">
    <source>
        <dbReference type="PROSITE" id="PS50994"/>
    </source>
</evidence>
<dbReference type="Pfam" id="PF00665">
    <property type="entry name" value="rve"/>
    <property type="match status" value="1"/>
</dbReference>
<reference evidence="4 5" key="1">
    <citation type="submission" date="2022-05" db="EMBL/GenBank/DDBJ databases">
        <title>A multi-omics perspective on studying reproductive biology in Daphnia sinensis.</title>
        <authorList>
            <person name="Jia J."/>
        </authorList>
    </citation>
    <scope>NUCLEOTIDE SEQUENCE [LARGE SCALE GENOMIC DNA]</scope>
    <source>
        <strain evidence="4 5">WSL</strain>
    </source>
</reference>
<keyword evidence="5" id="KW-1185">Reference proteome</keyword>
<comment type="caution">
    <text evidence="4">The sequence shown here is derived from an EMBL/GenBank/DDBJ whole genome shotgun (WGS) entry which is preliminary data.</text>
</comment>
<proteinExistence type="predicted"/>
<feature type="compositionally biased region" description="Acidic residues" evidence="2">
    <location>
        <begin position="864"/>
        <end position="874"/>
    </location>
</feature>
<evidence type="ECO:0000313" key="5">
    <source>
        <dbReference type="Proteomes" id="UP000820818"/>
    </source>
</evidence>
<dbReference type="GO" id="GO:0015074">
    <property type="term" value="P:DNA integration"/>
    <property type="evidence" value="ECO:0007669"/>
    <property type="project" value="InterPro"/>
</dbReference>
<dbReference type="GO" id="GO:0003676">
    <property type="term" value="F:nucleic acid binding"/>
    <property type="evidence" value="ECO:0007669"/>
    <property type="project" value="InterPro"/>
</dbReference>
<feature type="region of interest" description="Disordered" evidence="2">
    <location>
        <begin position="41"/>
        <end position="198"/>
    </location>
</feature>
<dbReference type="InterPro" id="IPR050951">
    <property type="entry name" value="Retrovirus_Pol_polyprotein"/>
</dbReference>
<dbReference type="PROSITE" id="PS50994">
    <property type="entry name" value="INTEGRASE"/>
    <property type="match status" value="1"/>
</dbReference>
<dbReference type="PANTHER" id="PTHR37984">
    <property type="entry name" value="PROTEIN CBG26694"/>
    <property type="match status" value="1"/>
</dbReference>
<dbReference type="Gene3D" id="3.30.420.10">
    <property type="entry name" value="Ribonuclease H-like superfamily/Ribonuclease H"/>
    <property type="match status" value="2"/>
</dbReference>
<dbReference type="Pfam" id="PF22938">
    <property type="entry name" value="Integrase_p58_C"/>
    <property type="match status" value="1"/>
</dbReference>
<dbReference type="GO" id="GO:0003964">
    <property type="term" value="F:RNA-directed DNA polymerase activity"/>
    <property type="evidence" value="ECO:0007669"/>
    <property type="project" value="UniProtKB-EC"/>
</dbReference>
<dbReference type="Gene3D" id="1.10.340.70">
    <property type="match status" value="1"/>
</dbReference>
<dbReference type="InterPro" id="IPR001584">
    <property type="entry name" value="Integrase_cat-core"/>
</dbReference>
<dbReference type="InterPro" id="IPR041588">
    <property type="entry name" value="Integrase_H2C2"/>
</dbReference>
<dbReference type="Proteomes" id="UP000820818">
    <property type="component" value="Linkage Group LG9"/>
</dbReference>
<evidence type="ECO:0000256" key="2">
    <source>
        <dbReference type="SAM" id="MobiDB-lite"/>
    </source>
</evidence>